<dbReference type="PANTHER" id="PTHR40943:SF1">
    <property type="entry name" value="CYTOPLASMIC PROTEIN"/>
    <property type="match status" value="1"/>
</dbReference>
<feature type="domain" description="(S)-ureidoglycine aminohydrolase cupin" evidence="1">
    <location>
        <begin position="40"/>
        <end position="112"/>
    </location>
</feature>
<dbReference type="InterPro" id="IPR011051">
    <property type="entry name" value="RmlC_Cupin_sf"/>
</dbReference>
<dbReference type="PANTHER" id="PTHR40943">
    <property type="entry name" value="CYTOPLASMIC PROTEIN-RELATED"/>
    <property type="match status" value="1"/>
</dbReference>
<dbReference type="EMBL" id="AWWI01000042">
    <property type="protein sequence ID" value="PIL21348.1"/>
    <property type="molecule type" value="Genomic_DNA"/>
</dbReference>
<evidence type="ECO:0000313" key="3">
    <source>
        <dbReference type="Proteomes" id="UP000231259"/>
    </source>
</evidence>
<protein>
    <recommendedName>
        <fullName evidence="1">(S)-ureidoglycine aminohydrolase cupin domain-containing protein</fullName>
    </recommendedName>
</protein>
<organism evidence="2 3">
    <name type="scientific">Puniceibacterium antarcticum</name>
    <dbReference type="NCBI Taxonomy" id="1206336"/>
    <lineage>
        <taxon>Bacteria</taxon>
        <taxon>Pseudomonadati</taxon>
        <taxon>Pseudomonadota</taxon>
        <taxon>Alphaproteobacteria</taxon>
        <taxon>Rhodobacterales</taxon>
        <taxon>Paracoccaceae</taxon>
        <taxon>Puniceibacterium</taxon>
    </lineage>
</organism>
<dbReference type="AlphaFoldDB" id="A0A2G8RJT1"/>
<name>A0A2G8RJT1_9RHOB</name>
<dbReference type="RefSeq" id="WP_099909895.1">
    <property type="nucleotide sequence ID" value="NZ_AWWI01000042.1"/>
</dbReference>
<dbReference type="Pfam" id="PF05899">
    <property type="entry name" value="Cupin_3"/>
    <property type="match status" value="1"/>
</dbReference>
<evidence type="ECO:0000313" key="2">
    <source>
        <dbReference type="EMBL" id="PIL21348.1"/>
    </source>
</evidence>
<sequence length="135" mass="14767">MQRFQIVNSVAGLDLGATNPKPTSVSGNQREAAKALFQSNDKALNIGIWDCSPGRFTADRAESSETCYILSGRVTLHDSDGRAQDLGAGDMMTLPKGWRGEWTIHEQTRKIYILHEDTDQSPMIMPLAARTDGSA</sequence>
<keyword evidence="3" id="KW-1185">Reference proteome</keyword>
<proteinExistence type="predicted"/>
<gene>
    <name evidence="2" type="ORF">P775_04990</name>
</gene>
<dbReference type="CDD" id="cd02227">
    <property type="entry name" value="cupin_TM1112-like"/>
    <property type="match status" value="1"/>
</dbReference>
<dbReference type="SUPFAM" id="SSF51182">
    <property type="entry name" value="RmlC-like cupins"/>
    <property type="match status" value="1"/>
</dbReference>
<dbReference type="InterPro" id="IPR008579">
    <property type="entry name" value="UGlyAH_Cupin_dom"/>
</dbReference>
<evidence type="ECO:0000259" key="1">
    <source>
        <dbReference type="Pfam" id="PF05899"/>
    </source>
</evidence>
<accession>A0A2G8RJT1</accession>
<dbReference type="InterPro" id="IPR014710">
    <property type="entry name" value="RmlC-like_jellyroll"/>
</dbReference>
<dbReference type="Gene3D" id="2.60.120.10">
    <property type="entry name" value="Jelly Rolls"/>
    <property type="match status" value="1"/>
</dbReference>
<reference evidence="2 3" key="1">
    <citation type="submission" date="2013-09" db="EMBL/GenBank/DDBJ databases">
        <title>Genome sequencing of Phaeobacter antarcticus sp. nov. SM1211.</title>
        <authorList>
            <person name="Zhang X.-Y."/>
            <person name="Liu C."/>
            <person name="Chen X.-L."/>
            <person name="Xie B.-B."/>
            <person name="Qin Q.-L."/>
            <person name="Rong J.-C."/>
            <person name="Zhang Y.-Z."/>
        </authorList>
    </citation>
    <scope>NUCLEOTIDE SEQUENCE [LARGE SCALE GENOMIC DNA]</scope>
    <source>
        <strain evidence="2 3">SM1211</strain>
    </source>
</reference>
<dbReference type="OrthoDB" id="9799053at2"/>
<dbReference type="Proteomes" id="UP000231259">
    <property type="component" value="Unassembled WGS sequence"/>
</dbReference>
<comment type="caution">
    <text evidence="2">The sequence shown here is derived from an EMBL/GenBank/DDBJ whole genome shotgun (WGS) entry which is preliminary data.</text>
</comment>